<dbReference type="GO" id="GO:0005634">
    <property type="term" value="C:nucleus"/>
    <property type="evidence" value="ECO:0007669"/>
    <property type="project" value="TreeGrafter"/>
</dbReference>
<dbReference type="InterPro" id="IPR036236">
    <property type="entry name" value="Znf_C2H2_sf"/>
</dbReference>
<dbReference type="InterPro" id="IPR013087">
    <property type="entry name" value="Znf_C2H2_type"/>
</dbReference>
<evidence type="ECO:0000256" key="1">
    <source>
        <dbReference type="ARBA" id="ARBA00022723"/>
    </source>
</evidence>
<evidence type="ECO:0000256" key="2">
    <source>
        <dbReference type="ARBA" id="ARBA00022737"/>
    </source>
</evidence>
<feature type="region of interest" description="Disordered" evidence="6">
    <location>
        <begin position="124"/>
        <end position="144"/>
    </location>
</feature>
<gene>
    <name evidence="8" type="ORF">CAEBREN_30348</name>
</gene>
<dbReference type="Pfam" id="PF00096">
    <property type="entry name" value="zf-C2H2"/>
    <property type="match status" value="2"/>
</dbReference>
<accession>G0P3C6</accession>
<dbReference type="PROSITE" id="PS50157">
    <property type="entry name" value="ZINC_FINGER_C2H2_2"/>
    <property type="match status" value="2"/>
</dbReference>
<dbReference type="GO" id="GO:0045893">
    <property type="term" value="P:positive regulation of DNA-templated transcription"/>
    <property type="evidence" value="ECO:0007669"/>
    <property type="project" value="UniProtKB-ARBA"/>
</dbReference>
<evidence type="ECO:0000256" key="4">
    <source>
        <dbReference type="ARBA" id="ARBA00022833"/>
    </source>
</evidence>
<evidence type="ECO:0000256" key="6">
    <source>
        <dbReference type="SAM" id="MobiDB-lite"/>
    </source>
</evidence>
<dbReference type="SMART" id="SM00355">
    <property type="entry name" value="ZnF_C2H2"/>
    <property type="match status" value="2"/>
</dbReference>
<organism evidence="9">
    <name type="scientific">Caenorhabditis brenneri</name>
    <name type="common">Nematode worm</name>
    <dbReference type="NCBI Taxonomy" id="135651"/>
    <lineage>
        <taxon>Eukaryota</taxon>
        <taxon>Metazoa</taxon>
        <taxon>Ecdysozoa</taxon>
        <taxon>Nematoda</taxon>
        <taxon>Chromadorea</taxon>
        <taxon>Rhabditida</taxon>
        <taxon>Rhabditina</taxon>
        <taxon>Rhabditomorpha</taxon>
        <taxon>Rhabditoidea</taxon>
        <taxon>Rhabditidae</taxon>
        <taxon>Peloderinae</taxon>
        <taxon>Caenorhabditis</taxon>
    </lineage>
</organism>
<dbReference type="GO" id="GO:0005694">
    <property type="term" value="C:chromosome"/>
    <property type="evidence" value="ECO:0007669"/>
    <property type="project" value="UniProtKB-ARBA"/>
</dbReference>
<dbReference type="Gene3D" id="3.30.160.60">
    <property type="entry name" value="Classic Zinc Finger"/>
    <property type="match status" value="2"/>
</dbReference>
<keyword evidence="4" id="KW-0862">Zinc</keyword>
<sequence>MWKRRIQKESDWKFIVRDFADLYQYKLYAQSLIVTQCGENKKKLEMEHQTLVDYFMKRMVDPVVATLRDKNVCSEEIVHPLKMKIDQVGEDLINEINRSCDTIEIKETIAYLLDKVDEKNEEVISSPLSVEEDSPSRPTTIEPVSSCSLENCPVDLPLSTDDSFSNKSSPVANDMPSQKRAKRSLEDTVQMLSKESAVPTPLLTPRILYHPSLSLMFPHVAASFPDASVMEKYLSTPFPNQAYLNTMNIFKPQKPSGEQIEDLMKMSMHAASLMKNIIGTPFQTNNSESDVEDVKIGVECDDGEMGTSPSSSSGDITENDYSSTSSGPMTSPASGDGDCAAEKPFICMHNHCGKRFANKFLLKKHMFIHTGLRPHTCPHCHKKFNRKDNLLRHKKTHLAINAGIGQKLTNNIFQSLPSIPVFHNIALAQGFAHHHSLNLNLGNSASAVRGLS</sequence>
<dbReference type="AlphaFoldDB" id="G0P3C6"/>
<keyword evidence="2" id="KW-0677">Repeat</keyword>
<keyword evidence="9" id="KW-1185">Reference proteome</keyword>
<name>G0P3C6_CAEBE</name>
<dbReference type="eggNOG" id="KOG1721">
    <property type="taxonomic scope" value="Eukaryota"/>
</dbReference>
<dbReference type="InterPro" id="IPR050717">
    <property type="entry name" value="C2H2-ZF_Transcription_Reg"/>
</dbReference>
<dbReference type="Proteomes" id="UP000008068">
    <property type="component" value="Unassembled WGS sequence"/>
</dbReference>
<dbReference type="EMBL" id="GL380040">
    <property type="protein sequence ID" value="EGT43917.1"/>
    <property type="molecule type" value="Genomic_DNA"/>
</dbReference>
<evidence type="ECO:0000313" key="8">
    <source>
        <dbReference type="EMBL" id="EGT43917.1"/>
    </source>
</evidence>
<dbReference type="GO" id="GO:0000977">
    <property type="term" value="F:RNA polymerase II transcription regulatory region sequence-specific DNA binding"/>
    <property type="evidence" value="ECO:0007669"/>
    <property type="project" value="TreeGrafter"/>
</dbReference>
<feature type="compositionally biased region" description="Polar residues" evidence="6">
    <location>
        <begin position="307"/>
        <end position="333"/>
    </location>
</feature>
<reference evidence="9" key="1">
    <citation type="submission" date="2011-07" db="EMBL/GenBank/DDBJ databases">
        <authorList>
            <consortium name="Caenorhabditis brenneri Sequencing and Analysis Consortium"/>
            <person name="Wilson R.K."/>
        </authorList>
    </citation>
    <scope>NUCLEOTIDE SEQUENCE [LARGE SCALE GENOMIC DNA]</scope>
    <source>
        <strain evidence="9">PB2801</strain>
    </source>
</reference>
<dbReference type="HOGENOM" id="CLU_624435_0_0_1"/>
<dbReference type="FunFam" id="3.30.160.60:FF:002725">
    <property type="entry name" value="Zinc finger protein B0310.2"/>
    <property type="match status" value="1"/>
</dbReference>
<dbReference type="OrthoDB" id="654211at2759"/>
<dbReference type="PANTHER" id="PTHR14196">
    <property type="entry name" value="ODD-SKIPPED - RELATED"/>
    <property type="match status" value="1"/>
</dbReference>
<evidence type="ECO:0000256" key="3">
    <source>
        <dbReference type="ARBA" id="ARBA00022771"/>
    </source>
</evidence>
<dbReference type="GO" id="GO:0000981">
    <property type="term" value="F:DNA-binding transcription factor activity, RNA polymerase II-specific"/>
    <property type="evidence" value="ECO:0007669"/>
    <property type="project" value="TreeGrafter"/>
</dbReference>
<evidence type="ECO:0000256" key="5">
    <source>
        <dbReference type="PROSITE-ProRule" id="PRU00042"/>
    </source>
</evidence>
<keyword evidence="3 5" id="KW-0863">Zinc-finger</keyword>
<dbReference type="InParanoid" id="G0P3C6"/>
<dbReference type="STRING" id="135651.G0P3C6"/>
<dbReference type="GO" id="GO:0008270">
    <property type="term" value="F:zinc ion binding"/>
    <property type="evidence" value="ECO:0007669"/>
    <property type="project" value="UniProtKB-KW"/>
</dbReference>
<dbReference type="PANTHER" id="PTHR14196:SF12">
    <property type="entry name" value="ZINC FINGER PROTEIN 208-LIKE"/>
    <property type="match status" value="1"/>
</dbReference>
<keyword evidence="1" id="KW-0479">Metal-binding</keyword>
<feature type="region of interest" description="Disordered" evidence="6">
    <location>
        <begin position="159"/>
        <end position="180"/>
    </location>
</feature>
<evidence type="ECO:0000259" key="7">
    <source>
        <dbReference type="PROSITE" id="PS50157"/>
    </source>
</evidence>
<evidence type="ECO:0000313" key="9">
    <source>
        <dbReference type="Proteomes" id="UP000008068"/>
    </source>
</evidence>
<protein>
    <recommendedName>
        <fullName evidence="7">C2H2-type domain-containing protein</fullName>
    </recommendedName>
</protein>
<feature type="domain" description="C2H2-type" evidence="7">
    <location>
        <begin position="345"/>
        <end position="374"/>
    </location>
</feature>
<dbReference type="PROSITE" id="PS00028">
    <property type="entry name" value="ZINC_FINGER_C2H2_1"/>
    <property type="match status" value="2"/>
</dbReference>
<feature type="compositionally biased region" description="Polar residues" evidence="6">
    <location>
        <begin position="160"/>
        <end position="171"/>
    </location>
</feature>
<dbReference type="FunFam" id="3.30.160.60:FF:001732">
    <property type="entry name" value="Zgc:162936"/>
    <property type="match status" value="1"/>
</dbReference>
<proteinExistence type="predicted"/>
<feature type="domain" description="C2H2-type" evidence="7">
    <location>
        <begin position="375"/>
        <end position="402"/>
    </location>
</feature>
<feature type="region of interest" description="Disordered" evidence="6">
    <location>
        <begin position="300"/>
        <end position="335"/>
    </location>
</feature>
<dbReference type="SUPFAM" id="SSF57667">
    <property type="entry name" value="beta-beta-alpha zinc fingers"/>
    <property type="match status" value="1"/>
</dbReference>